<gene>
    <name evidence="1" type="ORF">RMSM_01902</name>
</gene>
<dbReference type="AlphaFoldDB" id="M5RPD0"/>
<proteinExistence type="predicted"/>
<evidence type="ECO:0000313" key="2">
    <source>
        <dbReference type="Proteomes" id="UP000011991"/>
    </source>
</evidence>
<keyword evidence="2" id="KW-1185">Reference proteome</keyword>
<name>M5RPD0_9BACT</name>
<reference evidence="1 2" key="1">
    <citation type="journal article" date="2013" name="Mar. Genomics">
        <title>Expression of sulfatases in Rhodopirellula baltica and the diversity of sulfatases in the genus Rhodopirellula.</title>
        <authorList>
            <person name="Wegner C.E."/>
            <person name="Richter-Heitmann T."/>
            <person name="Klindworth A."/>
            <person name="Klockow C."/>
            <person name="Richter M."/>
            <person name="Achstetter T."/>
            <person name="Glockner F.O."/>
            <person name="Harder J."/>
        </authorList>
    </citation>
    <scope>NUCLEOTIDE SEQUENCE [LARGE SCALE GENOMIC DNA]</scope>
    <source>
        <strain evidence="1 2">SM1</strain>
    </source>
</reference>
<dbReference type="OrthoDB" id="244027at2"/>
<evidence type="ECO:0000313" key="1">
    <source>
        <dbReference type="EMBL" id="EMI21155.1"/>
    </source>
</evidence>
<accession>M5RPD0</accession>
<sequence length="83" mass="9006">MASIIGKVRIIPIYTTVTGNGNNAMYTIVKFEGVRILEVKLTGKMSGKRVIVQPAKAVARHAIVDSSPVTQSSYLFTPVMLVQ</sequence>
<dbReference type="PATRIC" id="fig|1265738.3.peg.1901"/>
<organism evidence="1 2">
    <name type="scientific">Rhodopirellula maiorica SM1</name>
    <dbReference type="NCBI Taxonomy" id="1265738"/>
    <lineage>
        <taxon>Bacteria</taxon>
        <taxon>Pseudomonadati</taxon>
        <taxon>Planctomycetota</taxon>
        <taxon>Planctomycetia</taxon>
        <taxon>Pirellulales</taxon>
        <taxon>Pirellulaceae</taxon>
        <taxon>Novipirellula</taxon>
    </lineage>
</organism>
<dbReference type="RefSeq" id="WP_008694316.1">
    <property type="nucleotide sequence ID" value="NZ_ANOG01000274.1"/>
</dbReference>
<dbReference type="EMBL" id="ANOG01000274">
    <property type="protein sequence ID" value="EMI21155.1"/>
    <property type="molecule type" value="Genomic_DNA"/>
</dbReference>
<protein>
    <submittedName>
        <fullName evidence="1">Uncharacterized protein</fullName>
    </submittedName>
</protein>
<comment type="caution">
    <text evidence="1">The sequence shown here is derived from an EMBL/GenBank/DDBJ whole genome shotgun (WGS) entry which is preliminary data.</text>
</comment>
<dbReference type="Proteomes" id="UP000011991">
    <property type="component" value="Unassembled WGS sequence"/>
</dbReference>